<evidence type="ECO:0000256" key="8">
    <source>
        <dbReference type="SAM" id="MobiDB-lite"/>
    </source>
</evidence>
<proteinExistence type="inferred from homology"/>
<evidence type="ECO:0000256" key="2">
    <source>
        <dbReference type="ARBA" id="ARBA00007467"/>
    </source>
</evidence>
<dbReference type="PANTHER" id="PTHR23025:SF3">
    <property type="entry name" value="HORMONE-SENSITIVE LIPASE"/>
    <property type="match status" value="1"/>
</dbReference>
<evidence type="ECO:0000256" key="9">
    <source>
        <dbReference type="SAM" id="Phobius"/>
    </source>
</evidence>
<comment type="similarity">
    <text evidence="2">Belongs to the battenin family.</text>
</comment>
<dbReference type="FunFam" id="3.20.20.70:FF:000071">
    <property type="entry name" value="Hydroxymethylglutaryl-CoA lyase"/>
    <property type="match status" value="1"/>
</dbReference>
<dbReference type="GO" id="GO:0016829">
    <property type="term" value="F:lyase activity"/>
    <property type="evidence" value="ECO:0007669"/>
    <property type="project" value="UniProtKB-KW"/>
</dbReference>
<dbReference type="Pfam" id="PF02487">
    <property type="entry name" value="CLN3"/>
    <property type="match status" value="1"/>
</dbReference>
<evidence type="ECO:0000256" key="4">
    <source>
        <dbReference type="ARBA" id="ARBA00022723"/>
    </source>
</evidence>
<dbReference type="PANTHER" id="PTHR23025">
    <property type="entry name" value="TRIACYLGLYCEROL LIPASE"/>
    <property type="match status" value="1"/>
</dbReference>
<feature type="transmembrane region" description="Helical" evidence="9">
    <location>
        <begin position="704"/>
        <end position="724"/>
    </location>
</feature>
<organism evidence="11 12">
    <name type="scientific">Aspergillus novofumigatus (strain IBT 16806)</name>
    <dbReference type="NCBI Taxonomy" id="1392255"/>
    <lineage>
        <taxon>Eukaryota</taxon>
        <taxon>Fungi</taxon>
        <taxon>Dikarya</taxon>
        <taxon>Ascomycota</taxon>
        <taxon>Pezizomycotina</taxon>
        <taxon>Eurotiomycetes</taxon>
        <taxon>Eurotiomycetidae</taxon>
        <taxon>Eurotiales</taxon>
        <taxon>Aspergillaceae</taxon>
        <taxon>Aspergillus</taxon>
        <taxon>Aspergillus subgen. Fumigati</taxon>
    </lineage>
</organism>
<comment type="caution">
    <text evidence="11">The sequence shown here is derived from an EMBL/GenBank/DDBJ whole genome shotgun (WGS) entry which is preliminary data.</text>
</comment>
<dbReference type="SUPFAM" id="SSF103473">
    <property type="entry name" value="MFS general substrate transporter"/>
    <property type="match status" value="1"/>
</dbReference>
<dbReference type="SUPFAM" id="SSF51569">
    <property type="entry name" value="Aldolase"/>
    <property type="match status" value="1"/>
</dbReference>
<evidence type="ECO:0000256" key="7">
    <source>
        <dbReference type="ARBA" id="ARBA00023239"/>
    </source>
</evidence>
<dbReference type="GO" id="GO:0019433">
    <property type="term" value="P:triglyceride catabolic process"/>
    <property type="evidence" value="ECO:0007669"/>
    <property type="project" value="TreeGrafter"/>
</dbReference>
<dbReference type="InterPro" id="IPR000891">
    <property type="entry name" value="PYR_CT"/>
</dbReference>
<feature type="compositionally biased region" description="Basic and acidic residues" evidence="8">
    <location>
        <begin position="1485"/>
        <end position="1501"/>
    </location>
</feature>
<reference evidence="12" key="1">
    <citation type="journal article" date="2018" name="Proc. Natl. Acad. Sci. U.S.A.">
        <title>Linking secondary metabolites to gene clusters through genome sequencing of six diverse Aspergillus species.</title>
        <authorList>
            <person name="Kaerboelling I."/>
            <person name="Vesth T.C."/>
            <person name="Frisvad J.C."/>
            <person name="Nybo J.L."/>
            <person name="Theobald S."/>
            <person name="Kuo A."/>
            <person name="Bowyer P."/>
            <person name="Matsuda Y."/>
            <person name="Mondo S."/>
            <person name="Lyhne E.K."/>
            <person name="Kogle M.E."/>
            <person name="Clum A."/>
            <person name="Lipzen A."/>
            <person name="Salamov A."/>
            <person name="Ngan C.Y."/>
            <person name="Daum C."/>
            <person name="Chiniquy J."/>
            <person name="Barry K."/>
            <person name="LaButti K."/>
            <person name="Haridas S."/>
            <person name="Simmons B.A."/>
            <person name="Magnuson J.K."/>
            <person name="Mortensen U.H."/>
            <person name="Larsen T.O."/>
            <person name="Grigoriev I.V."/>
            <person name="Baker S.E."/>
            <person name="Andersen M.R."/>
        </authorList>
    </citation>
    <scope>NUCLEOTIDE SEQUENCE [LARGE SCALE GENOMIC DNA]</scope>
    <source>
        <strain evidence="12">IBT 16806</strain>
    </source>
</reference>
<feature type="region of interest" description="Disordered" evidence="8">
    <location>
        <begin position="1406"/>
        <end position="1556"/>
    </location>
</feature>
<dbReference type="GO" id="GO:0046872">
    <property type="term" value="F:metal ion binding"/>
    <property type="evidence" value="ECO:0007669"/>
    <property type="project" value="UniProtKB-KW"/>
</dbReference>
<comment type="subcellular location">
    <subcellularLocation>
        <location evidence="1">Endomembrane system</location>
        <topology evidence="1">Multi-pass membrane protein</topology>
    </subcellularLocation>
</comment>
<feature type="transmembrane region" description="Helical" evidence="9">
    <location>
        <begin position="730"/>
        <end position="755"/>
    </location>
</feature>
<evidence type="ECO:0000256" key="6">
    <source>
        <dbReference type="ARBA" id="ARBA00023136"/>
    </source>
</evidence>
<dbReference type="GO" id="GO:0044283">
    <property type="term" value="P:small molecule biosynthetic process"/>
    <property type="evidence" value="ECO:0007669"/>
    <property type="project" value="UniProtKB-ARBA"/>
</dbReference>
<dbReference type="GO" id="GO:0016020">
    <property type="term" value="C:membrane"/>
    <property type="evidence" value="ECO:0007669"/>
    <property type="project" value="InterPro"/>
</dbReference>
<dbReference type="InterPro" id="IPR036259">
    <property type="entry name" value="MFS_trans_sf"/>
</dbReference>
<dbReference type="Pfam" id="PF00682">
    <property type="entry name" value="HMGL-like"/>
    <property type="match status" value="1"/>
</dbReference>
<dbReference type="GO" id="GO:0005829">
    <property type="term" value="C:cytosol"/>
    <property type="evidence" value="ECO:0007669"/>
    <property type="project" value="TreeGrafter"/>
</dbReference>
<dbReference type="PRINTS" id="PR01315">
    <property type="entry name" value="BATTENIN"/>
</dbReference>
<sequence>MAFRPRLRLFSALRAAPPARRFATEARLTSDHVRIVEVGPRDGLQNEKKSIPLETKLQLIEKLAKTGVTTIEAGSFVPAKWVPQMASTAEICEHLLQSPPQSQHAIAYNYLVPNVKGLESLIKVMDATGSTAETPGSATKPPTTTEISLFAAATEAFSKANTNCTIAESLERIRPIVALAKTKDIRVRGYVSVALGCPYEGPDVPPSKVADITATLLEMGADEVSVADTTGMGTAPRTLELLQALKAAGIANTDLALHFHDTYGQALVNTIVGLEHGIRIFDSSVGGLGGCPYSKGATGNVSTEDLIHTLHGLGMHTGINLEEMSKIGSWISSELGRFNESRAGKAILARIQTSEQEEQPMLPLPGAPSSSWAQFCQRFRALFSGADPRVCVAFWLFGLINNVLYVVILSAALDLVGPSVPKGVVLLADVIPSFATKLIAPYFIHMVPYPVRIIIFVFLSATGMLLVALSPPYTDGGTIATKLAGIVLASLSSGGGELSFVGLTHFYGPFSLAAWGSGTGAAGLVGAGAYALATTSLGLSVKATLLASSCLPAVMVVSFFMVLPRSPLQPLSGAYSGYRAVEEREELAEEREFMEGDRDVIFDEGERLLGASNVSNRSEKVGWQRFKADLKRVQGLFFPFMLPLLLVYVAEYTINQGVSPTLLFPLDESPFAHFRAFYPAYNAIYQVGVFISRSSTPFFRIHDLYLPSFLQILNLVLLTLHAVFNFIPSVYIIFAIIFWEGLLGGLVYVNTFAEIGDRVPKEEREFSLGATTVSDAAGICIAGFVSMVFEVWLSCLLIIIAPAHPLSSKWTTSNKHHHVLGRPSTKFRKIQVFGVVLFWSTYLFKGSKHGPPIARNISSRLSGKLTVWQTTVAVFLWLYICRNFAKIVGLESPEPLANLYSRSFFRATWVTTALDAGFWTAMRIKPKWLRDIASLVFTVYYLFAAEQADDMVRRVRATLTVEHLRVSWNKGTTPYLWALQKLVRPRLTSYGPRAIRIPRPKQSIYTEPTNAWLYFDGPLSALKDQTCVILDIPGGGYVAMNPRNSEDRLVAWAGKTKMPILSLDYKKAPEYPYPYALNECYDVYHMIITTRGRCLGLSGDTRPRIVVTGDSAGGNLAVGTVLMILQSGTEDVMPRPDGLVLAYPSLNMRVESWMTEEQMSLIQDKSVRRMNKNVLQRKNMDYQRLTPFASPGPSTEELRQEFLSDADLEGDDLGEKTSKRIAEKLNQDSLASQTAALVEHQPKQIRTRLAVSSMISYVHDRILTPEMMRAMIILYIGPHNRPDFSTDFLLSPVLAPESLLTRFPKTYFITGERDPLVDDTVIFAGRLRQAKLHQFRERQELGLERSHREFDEKDHVEVSLLPGVSHGFLQMAGFFPDSWKHINRCATWIQNLFDTAEVKKSSSSLLQPLYDNPVNNKNLALETNGKAGPRNHKRSLTGESSADEDRPLEMSIGRMTPLTPAHGNLDSSETRQSKEDPPSQKPYRPRREATGTPDRRPDSKHGIRKRSSSRGRKDSSSGLGRRRRLAPTKLTLPVSDDTMSDNLESPVRLRKRERSLHSLPSHEDLLDRRMNGLAGGLMGIGEGAQTP</sequence>
<evidence type="ECO:0000256" key="5">
    <source>
        <dbReference type="ARBA" id="ARBA00022989"/>
    </source>
</evidence>
<feature type="transmembrane region" description="Helical" evidence="9">
    <location>
        <begin position="674"/>
        <end position="692"/>
    </location>
</feature>
<dbReference type="VEuPathDB" id="FungiDB:P174DRAFT_456618"/>
<feature type="transmembrane region" description="Helical" evidence="9">
    <location>
        <begin position="424"/>
        <end position="444"/>
    </location>
</feature>
<dbReference type="Proteomes" id="UP000234474">
    <property type="component" value="Unassembled WGS sequence"/>
</dbReference>
<dbReference type="GeneID" id="36536776"/>
<dbReference type="UniPathway" id="UPA00896">
    <property type="reaction ID" value="UER00863"/>
</dbReference>
<dbReference type="STRING" id="1392255.A0A2I1CN74"/>
<dbReference type="Gene3D" id="3.20.20.70">
    <property type="entry name" value="Aldolase class I"/>
    <property type="match status" value="1"/>
</dbReference>
<dbReference type="InterPro" id="IPR003492">
    <property type="entry name" value="Battenin_disease_Cln3"/>
</dbReference>
<dbReference type="OrthoDB" id="5570009at2759"/>
<dbReference type="Pfam" id="PF07859">
    <property type="entry name" value="Abhydrolase_3"/>
    <property type="match status" value="2"/>
</dbReference>
<keyword evidence="6 9" id="KW-0472">Membrane</keyword>
<keyword evidence="7" id="KW-0456">Lyase</keyword>
<feature type="transmembrane region" description="Helical" evidence="9">
    <location>
        <begin position="512"/>
        <end position="533"/>
    </location>
</feature>
<dbReference type="RefSeq" id="XP_024687640.1">
    <property type="nucleotide sequence ID" value="XM_024829450.1"/>
</dbReference>
<dbReference type="GO" id="GO:0004806">
    <property type="term" value="F:triacylglycerol lipase activity"/>
    <property type="evidence" value="ECO:0007669"/>
    <property type="project" value="TreeGrafter"/>
</dbReference>
<evidence type="ECO:0000256" key="1">
    <source>
        <dbReference type="ARBA" id="ARBA00004127"/>
    </source>
</evidence>
<keyword evidence="3 9" id="KW-0812">Transmembrane</keyword>
<dbReference type="GO" id="GO:0005773">
    <property type="term" value="C:vacuole"/>
    <property type="evidence" value="ECO:0007669"/>
    <property type="project" value="UniProtKB-ARBA"/>
</dbReference>
<dbReference type="GO" id="GO:0004771">
    <property type="term" value="F:sterol ester esterase activity"/>
    <property type="evidence" value="ECO:0007669"/>
    <property type="project" value="TreeGrafter"/>
</dbReference>
<evidence type="ECO:0000256" key="3">
    <source>
        <dbReference type="ARBA" id="ARBA00022692"/>
    </source>
</evidence>
<dbReference type="InterPro" id="IPR013785">
    <property type="entry name" value="Aldolase_TIM"/>
</dbReference>
<evidence type="ECO:0000259" key="10">
    <source>
        <dbReference type="PROSITE" id="PS50991"/>
    </source>
</evidence>
<dbReference type="SUPFAM" id="SSF53474">
    <property type="entry name" value="alpha/beta-Hydrolases"/>
    <property type="match status" value="1"/>
</dbReference>
<gene>
    <name evidence="11" type="ORF">P174DRAFT_456618</name>
</gene>
<feature type="transmembrane region" description="Helical" evidence="9">
    <location>
        <begin position="451"/>
        <end position="473"/>
    </location>
</feature>
<evidence type="ECO:0000313" key="12">
    <source>
        <dbReference type="Proteomes" id="UP000234474"/>
    </source>
</evidence>
<evidence type="ECO:0000313" key="11">
    <source>
        <dbReference type="EMBL" id="PKX99045.1"/>
    </source>
</evidence>
<feature type="transmembrane region" description="Helical" evidence="9">
    <location>
        <begin position="479"/>
        <end position="500"/>
    </location>
</feature>
<protein>
    <submittedName>
        <fullName evidence="11">CLN3-domain-containing protein</fullName>
    </submittedName>
</protein>
<dbReference type="Gene3D" id="3.40.50.1820">
    <property type="entry name" value="alpha/beta hydrolase"/>
    <property type="match status" value="2"/>
</dbReference>
<keyword evidence="5 9" id="KW-1133">Transmembrane helix</keyword>
<keyword evidence="4" id="KW-0479">Metal-binding</keyword>
<dbReference type="CDD" id="cd07938">
    <property type="entry name" value="DRE_TIM_HMGL"/>
    <property type="match status" value="1"/>
</dbReference>
<dbReference type="PROSITE" id="PS50991">
    <property type="entry name" value="PYR_CT"/>
    <property type="match status" value="1"/>
</dbReference>
<dbReference type="InterPro" id="IPR029058">
    <property type="entry name" value="AB_hydrolase_fold"/>
</dbReference>
<feature type="transmembrane region" description="Helical" evidence="9">
    <location>
        <begin position="390"/>
        <end position="412"/>
    </location>
</feature>
<feature type="transmembrane region" description="Helical" evidence="9">
    <location>
        <begin position="635"/>
        <end position="654"/>
    </location>
</feature>
<name>A0A2I1CN74_ASPN1</name>
<dbReference type="GO" id="GO:0012505">
    <property type="term" value="C:endomembrane system"/>
    <property type="evidence" value="ECO:0007669"/>
    <property type="project" value="UniProtKB-SubCell"/>
</dbReference>
<dbReference type="EMBL" id="MSZS01000001">
    <property type="protein sequence ID" value="PKX99045.1"/>
    <property type="molecule type" value="Genomic_DNA"/>
</dbReference>
<accession>A0A2I1CN74</accession>
<dbReference type="NCBIfam" id="NF004283">
    <property type="entry name" value="PRK05692.1"/>
    <property type="match status" value="1"/>
</dbReference>
<dbReference type="InterPro" id="IPR013094">
    <property type="entry name" value="AB_hydrolase_3"/>
</dbReference>
<feature type="compositionally biased region" description="Basic and acidic residues" evidence="8">
    <location>
        <begin position="1468"/>
        <end position="1478"/>
    </location>
</feature>
<feature type="domain" description="Pyruvate carboxyltransferase" evidence="10">
    <location>
        <begin position="33"/>
        <end position="325"/>
    </location>
</feature>
<feature type="transmembrane region" description="Helical" evidence="9">
    <location>
        <begin position="776"/>
        <end position="801"/>
    </location>
</feature>
<dbReference type="OMA" id="KEPTNAW"/>
<keyword evidence="12" id="KW-1185">Reference proteome</keyword>
<feature type="transmembrane region" description="Helical" evidence="9">
    <location>
        <begin position="545"/>
        <end position="563"/>
    </location>
</feature>